<evidence type="ECO:0008006" key="3">
    <source>
        <dbReference type="Google" id="ProtNLM"/>
    </source>
</evidence>
<evidence type="ECO:0000313" key="2">
    <source>
        <dbReference type="Proteomes" id="UP000271974"/>
    </source>
</evidence>
<protein>
    <recommendedName>
        <fullName evidence="3">EGF-like domain-containing protein</fullName>
    </recommendedName>
</protein>
<proteinExistence type="predicted"/>
<reference evidence="1 2" key="1">
    <citation type="submission" date="2019-01" db="EMBL/GenBank/DDBJ databases">
        <title>A draft genome assembly of the solar-powered sea slug Elysia chlorotica.</title>
        <authorList>
            <person name="Cai H."/>
            <person name="Li Q."/>
            <person name="Fang X."/>
            <person name="Li J."/>
            <person name="Curtis N.E."/>
            <person name="Altenburger A."/>
            <person name="Shibata T."/>
            <person name="Feng M."/>
            <person name="Maeda T."/>
            <person name="Schwartz J.A."/>
            <person name="Shigenobu S."/>
            <person name="Lundholm N."/>
            <person name="Nishiyama T."/>
            <person name="Yang H."/>
            <person name="Hasebe M."/>
            <person name="Li S."/>
            <person name="Pierce S.K."/>
            <person name="Wang J."/>
        </authorList>
    </citation>
    <scope>NUCLEOTIDE SEQUENCE [LARGE SCALE GENOMIC DNA]</scope>
    <source>
        <strain evidence="1">EC2010</strain>
        <tissue evidence="1">Whole organism of an adult</tissue>
    </source>
</reference>
<dbReference type="Gene3D" id="2.170.300.10">
    <property type="entry name" value="Tie2 ligand-binding domain superfamily"/>
    <property type="match status" value="1"/>
</dbReference>
<gene>
    <name evidence="1" type="ORF">EGW08_012310</name>
</gene>
<dbReference type="EMBL" id="RQTK01000420">
    <property type="protein sequence ID" value="RUS79922.1"/>
    <property type="molecule type" value="Genomic_DNA"/>
</dbReference>
<organism evidence="1 2">
    <name type="scientific">Elysia chlorotica</name>
    <name type="common">Eastern emerald elysia</name>
    <name type="synonym">Sea slug</name>
    <dbReference type="NCBI Taxonomy" id="188477"/>
    <lineage>
        <taxon>Eukaryota</taxon>
        <taxon>Metazoa</taxon>
        <taxon>Spiralia</taxon>
        <taxon>Lophotrochozoa</taxon>
        <taxon>Mollusca</taxon>
        <taxon>Gastropoda</taxon>
        <taxon>Heterobranchia</taxon>
        <taxon>Euthyneura</taxon>
        <taxon>Panpulmonata</taxon>
        <taxon>Sacoglossa</taxon>
        <taxon>Placobranchoidea</taxon>
        <taxon>Plakobranchidae</taxon>
        <taxon>Elysia</taxon>
    </lineage>
</organism>
<feature type="non-terminal residue" evidence="1">
    <location>
        <position position="149"/>
    </location>
</feature>
<sequence length="149" mass="15661">MILKARLLSKHLKLGVVFLSLLSMLMFSTDLGYANLPVAENIIGNIGNLYGNGSNTSFSNCHGSGRGGNCSIWCHCADELELEDCSNEGCPSGCMPGWMGVSCDKLCPAGSWGTNCSLLCSSSCQNQTCHPADGYCICAYGAPVFGCDP</sequence>
<dbReference type="Proteomes" id="UP000271974">
    <property type="component" value="Unassembled WGS sequence"/>
</dbReference>
<comment type="caution">
    <text evidence="1">The sequence shown here is derived from an EMBL/GenBank/DDBJ whole genome shotgun (WGS) entry which is preliminary data.</text>
</comment>
<dbReference type="AlphaFoldDB" id="A0A3S1B4U5"/>
<keyword evidence="2" id="KW-1185">Reference proteome</keyword>
<name>A0A3S1B4U5_ELYCH</name>
<evidence type="ECO:0000313" key="1">
    <source>
        <dbReference type="EMBL" id="RUS79922.1"/>
    </source>
</evidence>
<accession>A0A3S1B4U5</accession>